<evidence type="ECO:0000313" key="3">
    <source>
        <dbReference type="EMBL" id="KNZ56043.1"/>
    </source>
</evidence>
<dbReference type="SMART" id="SM00167">
    <property type="entry name" value="VPS9"/>
    <property type="match status" value="1"/>
</dbReference>
<comment type="caution">
    <text evidence="3">The sequence shown here is derived from an EMBL/GenBank/DDBJ whole genome shotgun (WGS) entry which is preliminary data.</text>
</comment>
<dbReference type="GO" id="GO:0030139">
    <property type="term" value="C:endocytic vesicle"/>
    <property type="evidence" value="ECO:0007669"/>
    <property type="project" value="TreeGrafter"/>
</dbReference>
<dbReference type="SUPFAM" id="SSF109993">
    <property type="entry name" value="VPS9 domain"/>
    <property type="match status" value="1"/>
</dbReference>
<feature type="region of interest" description="Disordered" evidence="1">
    <location>
        <begin position="894"/>
        <end position="915"/>
    </location>
</feature>
<dbReference type="EMBL" id="LAVV01007404">
    <property type="protein sequence ID" value="KNZ56043.1"/>
    <property type="molecule type" value="Genomic_DNA"/>
</dbReference>
<dbReference type="InterPro" id="IPR045046">
    <property type="entry name" value="Vps9-like"/>
</dbReference>
<dbReference type="PANTHER" id="PTHR23101:SF25">
    <property type="entry name" value="GTPASE-ACTIVATING PROTEIN AND VPS9 DOMAIN-CONTAINING PROTEIN 1"/>
    <property type="match status" value="1"/>
</dbReference>
<proteinExistence type="predicted"/>
<name>A0A0L6V5L5_9BASI</name>
<dbReference type="Pfam" id="PF02204">
    <property type="entry name" value="VPS9"/>
    <property type="match status" value="1"/>
</dbReference>
<dbReference type="PANTHER" id="PTHR23101">
    <property type="entry name" value="RAB GDP/GTP EXCHANGE FACTOR"/>
    <property type="match status" value="1"/>
</dbReference>
<evidence type="ECO:0000259" key="2">
    <source>
        <dbReference type="PROSITE" id="PS51205"/>
    </source>
</evidence>
<dbReference type="InterPro" id="IPR003123">
    <property type="entry name" value="VPS9"/>
</dbReference>
<evidence type="ECO:0000256" key="1">
    <source>
        <dbReference type="SAM" id="MobiDB-lite"/>
    </source>
</evidence>
<sequence length="1007" mass="110398">MKTTNHPLLQSPTNSVQQPLKENNNHLDLPASYPARSSFASSATLSSPSSSIDRVTCLVSSSHQSELQSLSDHHDPKNNSNSTLATHALLFQNLRGDAQKLGLESDSLGWAIIQFIHNQDSLGNRLGTLASLIERLISRISDPIGLLLLLPKNQQQPGPLTQDIILNHIVLFTSSHPSDPHNSTETEQYVCNLNGWKGLIEGDRILFTSPSNPINLQEVNQFDPRFTLSRVKPPTSLSNELTSPAQLRFPIYHLLSPPCKTITIPRLGNTSPARGSTAQRLASLFTTRSESEPLTLPVRVIDHALDSAQLDQSITRAVTSRIRDALGSLEESTLGIIEEFILRLSISKHPSKSHLEHLSSSCLADSIALPILAASLHLATNQEIGEAIQEMYRQIDEGLDREYSQEIEAAGTEDETRMIIDHTLELIEEVVCAELYDRIFEESQEDQELSEKIAQLNLLEITLDSLGLDLERREMDDPEGIITIRTGLDEIVRAASVELSRLEDSECRSPRDKVGVYVTVHKLIVGRFLSFPTARFHFSRSKSPTSVLNSNGSFLQDGLSSLPPLPMKKEGIPAAAVTGQTPQDADISNEVEMSNTLSRTNIPTNITNIDRTLPMSAPLRPRPKDQPSESDLLDAMHTSLIGPPASPATNSKDVQTRAPDLSKTPVPRPNSSSADLILPILIYLIIKANPRRLISNLNYANRFRYHRLVKGEVDYCLVNFGVSCEFIKNFVELDGISIQAVQQDPSNETSNSTPRGSVRTGYGTFPSSMKRNREKSVNNEVEDALIAASRAVSGVLIGGYQKVISSALLDAPAAKLGMAGGTRSAPRTLEDVKKLIGSGSGGRREGNISSWSNRVGLLRRNPANEQLNTSESNLLASDTAANGSNAVKRLSSLFQNNGAPSGAPSTHSSPHPYQNDEKRVTIGQRMSSFPGLSRFGHQASRSREFLNFRGAQSAHQSDHATNSFTTSRSRDWSDVKLAISCLCLIFRVILLADYKRLSKIGREAGLW</sequence>
<keyword evidence="4" id="KW-1185">Reference proteome</keyword>
<feature type="region of interest" description="Disordered" evidence="1">
    <location>
        <begin position="595"/>
        <end position="670"/>
    </location>
</feature>
<dbReference type="GO" id="GO:0016192">
    <property type="term" value="P:vesicle-mediated transport"/>
    <property type="evidence" value="ECO:0007669"/>
    <property type="project" value="InterPro"/>
</dbReference>
<dbReference type="GO" id="GO:0031267">
    <property type="term" value="F:small GTPase binding"/>
    <property type="evidence" value="ECO:0007669"/>
    <property type="project" value="TreeGrafter"/>
</dbReference>
<feature type="compositionally biased region" description="Polar residues" evidence="1">
    <location>
        <begin position="742"/>
        <end position="755"/>
    </location>
</feature>
<feature type="compositionally biased region" description="Polar residues" evidence="1">
    <location>
        <begin position="1"/>
        <end position="22"/>
    </location>
</feature>
<gene>
    <name evidence="3" type="ORF">VP01_2510g1</name>
</gene>
<feature type="region of interest" description="Disordered" evidence="1">
    <location>
        <begin position="1"/>
        <end position="32"/>
    </location>
</feature>
<feature type="region of interest" description="Disordered" evidence="1">
    <location>
        <begin position="742"/>
        <end position="774"/>
    </location>
</feature>
<protein>
    <recommendedName>
        <fullName evidence="2">VPS9 domain-containing protein</fullName>
    </recommendedName>
</protein>
<accession>A0A0L6V5L5</accession>
<dbReference type="InterPro" id="IPR037191">
    <property type="entry name" value="VPS9_dom_sf"/>
</dbReference>
<dbReference type="AlphaFoldDB" id="A0A0L6V5L5"/>
<dbReference type="PROSITE" id="PS51205">
    <property type="entry name" value="VPS9"/>
    <property type="match status" value="1"/>
</dbReference>
<dbReference type="GO" id="GO:0005085">
    <property type="term" value="F:guanyl-nucleotide exchange factor activity"/>
    <property type="evidence" value="ECO:0007669"/>
    <property type="project" value="InterPro"/>
</dbReference>
<dbReference type="Proteomes" id="UP000037035">
    <property type="component" value="Unassembled WGS sequence"/>
</dbReference>
<dbReference type="STRING" id="27349.A0A0L6V5L5"/>
<dbReference type="Gene3D" id="1.20.1050.80">
    <property type="entry name" value="VPS9 domain"/>
    <property type="match status" value="2"/>
</dbReference>
<dbReference type="VEuPathDB" id="FungiDB:VP01_2510g1"/>
<evidence type="ECO:0000313" key="4">
    <source>
        <dbReference type="Proteomes" id="UP000037035"/>
    </source>
</evidence>
<dbReference type="OrthoDB" id="10264848at2759"/>
<reference evidence="3 4" key="1">
    <citation type="submission" date="2015-08" db="EMBL/GenBank/DDBJ databases">
        <title>Next Generation Sequencing and Analysis of the Genome of Puccinia sorghi L Schw, the Causal Agent of Maize Common Rust.</title>
        <authorList>
            <person name="Rochi L."/>
            <person name="Burguener G."/>
            <person name="Darino M."/>
            <person name="Turjanski A."/>
            <person name="Kreff E."/>
            <person name="Dieguez M.J."/>
            <person name="Sacco F."/>
        </authorList>
    </citation>
    <scope>NUCLEOTIDE SEQUENCE [LARGE SCALE GENOMIC DNA]</scope>
    <source>
        <strain evidence="3 4">RO10H11247</strain>
    </source>
</reference>
<feature type="domain" description="VPS9" evidence="2">
    <location>
        <begin position="443"/>
        <end position="736"/>
    </location>
</feature>
<organism evidence="3 4">
    <name type="scientific">Puccinia sorghi</name>
    <dbReference type="NCBI Taxonomy" id="27349"/>
    <lineage>
        <taxon>Eukaryota</taxon>
        <taxon>Fungi</taxon>
        <taxon>Dikarya</taxon>
        <taxon>Basidiomycota</taxon>
        <taxon>Pucciniomycotina</taxon>
        <taxon>Pucciniomycetes</taxon>
        <taxon>Pucciniales</taxon>
        <taxon>Pucciniaceae</taxon>
        <taxon>Puccinia</taxon>
    </lineage>
</organism>
<dbReference type="GO" id="GO:0005829">
    <property type="term" value="C:cytosol"/>
    <property type="evidence" value="ECO:0007669"/>
    <property type="project" value="TreeGrafter"/>
</dbReference>
<feature type="compositionally biased region" description="Polar residues" evidence="1">
    <location>
        <begin position="894"/>
        <end position="912"/>
    </location>
</feature>
<feature type="compositionally biased region" description="Polar residues" evidence="1">
    <location>
        <begin position="595"/>
        <end position="610"/>
    </location>
</feature>